<sequence>MAESRRPRNLIPLLTFAGVLAIAAVIAIVLLLNRAPAPAAAPGAGSPTPEASTPSPAAPTPAPSETPSPSADASVRQITLTAEGFDAVDRGGNPVFSFAWSDEPETAVAALSEAFGSEPTKGLQDGDGSHFPDYTLWQWSGFELGTMVETPDGKTRTEYDAPAFATFTANAVGDVEIVAEFGLRIGDPLDEARAAGPHEEFPSPFTDGQRLILEQDRSVTTDPPTTPRVSIIIDGDKADRISSIAYEFASKL</sequence>
<feature type="region of interest" description="Disordered" evidence="1">
    <location>
        <begin position="38"/>
        <end position="74"/>
    </location>
</feature>
<keyword evidence="2" id="KW-0812">Transmembrane</keyword>
<gene>
    <name evidence="3" type="ORF">Q9S71_04470</name>
</gene>
<dbReference type="RefSeq" id="WP_311860786.1">
    <property type="nucleotide sequence ID" value="NZ_JAUZVV010000001.1"/>
</dbReference>
<feature type="compositionally biased region" description="Pro residues" evidence="1">
    <location>
        <begin position="56"/>
        <end position="66"/>
    </location>
</feature>
<protein>
    <submittedName>
        <fullName evidence="3">Uncharacterized protein</fullName>
    </submittedName>
</protein>
<keyword evidence="4" id="KW-1185">Reference proteome</keyword>
<evidence type="ECO:0000256" key="1">
    <source>
        <dbReference type="SAM" id="MobiDB-lite"/>
    </source>
</evidence>
<name>A0ABU3G9C8_9MICO</name>
<accession>A0ABU3G9C8</accession>
<proteinExistence type="predicted"/>
<feature type="compositionally biased region" description="Low complexity" evidence="1">
    <location>
        <begin position="38"/>
        <end position="55"/>
    </location>
</feature>
<feature type="transmembrane region" description="Helical" evidence="2">
    <location>
        <begin position="12"/>
        <end position="32"/>
    </location>
</feature>
<organism evidence="3 4">
    <name type="scientific">Microbacterium gawkjiense</name>
    <dbReference type="NCBI Taxonomy" id="3067309"/>
    <lineage>
        <taxon>Bacteria</taxon>
        <taxon>Bacillati</taxon>
        <taxon>Actinomycetota</taxon>
        <taxon>Actinomycetes</taxon>
        <taxon>Micrococcales</taxon>
        <taxon>Microbacteriaceae</taxon>
        <taxon>Microbacterium</taxon>
    </lineage>
</organism>
<evidence type="ECO:0000313" key="4">
    <source>
        <dbReference type="Proteomes" id="UP001251849"/>
    </source>
</evidence>
<keyword evidence="2" id="KW-0472">Membrane</keyword>
<dbReference type="EMBL" id="JAUZVV010000001">
    <property type="protein sequence ID" value="MDT3316071.1"/>
    <property type="molecule type" value="Genomic_DNA"/>
</dbReference>
<evidence type="ECO:0000313" key="3">
    <source>
        <dbReference type="EMBL" id="MDT3316071.1"/>
    </source>
</evidence>
<dbReference type="Proteomes" id="UP001251849">
    <property type="component" value="Unassembled WGS sequence"/>
</dbReference>
<evidence type="ECO:0000256" key="2">
    <source>
        <dbReference type="SAM" id="Phobius"/>
    </source>
</evidence>
<comment type="caution">
    <text evidence="3">The sequence shown here is derived from an EMBL/GenBank/DDBJ whole genome shotgun (WGS) entry which is preliminary data.</text>
</comment>
<keyword evidence="2" id="KW-1133">Transmembrane helix</keyword>
<reference evidence="3 4" key="1">
    <citation type="submission" date="2023-08" db="EMBL/GenBank/DDBJ databases">
        <title>Microbacterium aquilitoris sp. nov. and Microbacterium gwkjibeachense sp. nov., isolated from beach.</title>
        <authorList>
            <person name="Lee S.D."/>
            <person name="Yang H."/>
            <person name="Kim I."/>
        </authorList>
    </citation>
    <scope>NUCLEOTIDE SEQUENCE [LARGE SCALE GENOMIC DNA]</scope>
    <source>
        <strain evidence="3 4">KSW4-11</strain>
    </source>
</reference>